<keyword evidence="3" id="KW-1185">Reference proteome</keyword>
<organism evidence="2 3">
    <name type="scientific">Marinitoga aeolica</name>
    <dbReference type="NCBI Taxonomy" id="2809031"/>
    <lineage>
        <taxon>Bacteria</taxon>
        <taxon>Thermotogati</taxon>
        <taxon>Thermotogota</taxon>
        <taxon>Thermotogae</taxon>
        <taxon>Petrotogales</taxon>
        <taxon>Petrotogaceae</taxon>
        <taxon>Marinitoga</taxon>
    </lineage>
</organism>
<evidence type="ECO:0000313" key="2">
    <source>
        <dbReference type="EMBL" id="WGS65646.1"/>
    </source>
</evidence>
<evidence type="ECO:0000313" key="3">
    <source>
        <dbReference type="Proteomes" id="UP001232493"/>
    </source>
</evidence>
<accession>A0ABY8PSN1</accession>
<evidence type="ECO:0000256" key="1">
    <source>
        <dbReference type="SAM" id="SignalP"/>
    </source>
</evidence>
<keyword evidence="1" id="KW-0732">Signal</keyword>
<feature type="signal peptide" evidence="1">
    <location>
        <begin position="1"/>
        <end position="18"/>
    </location>
</feature>
<name>A0ABY8PSN1_9BACT</name>
<evidence type="ECO:0008006" key="4">
    <source>
        <dbReference type="Google" id="ProtNLM"/>
    </source>
</evidence>
<gene>
    <name evidence="2" type="ORF">JRV97_03580</name>
</gene>
<feature type="chain" id="PRO_5046920151" description="DUF5723 domain-containing protein" evidence="1">
    <location>
        <begin position="19"/>
        <end position="413"/>
    </location>
</feature>
<reference evidence="2 3" key="1">
    <citation type="submission" date="2021-02" db="EMBL/GenBank/DDBJ databases">
        <title>Characterization of Marinitoga sp. nov. str. BP5-C20A.</title>
        <authorList>
            <person name="Erauso G."/>
            <person name="Postec A."/>
        </authorList>
    </citation>
    <scope>NUCLEOTIDE SEQUENCE [LARGE SCALE GENOMIC DNA]</scope>
    <source>
        <strain evidence="2 3">BP5-C20A</strain>
    </source>
</reference>
<dbReference type="Proteomes" id="UP001232493">
    <property type="component" value="Chromosome"/>
</dbReference>
<dbReference type="RefSeq" id="WP_281000255.1">
    <property type="nucleotide sequence ID" value="NZ_CP069362.1"/>
</dbReference>
<protein>
    <recommendedName>
        <fullName evidence="4">DUF5723 domain-containing protein</fullName>
    </recommendedName>
</protein>
<proteinExistence type="predicted"/>
<sequence length="413" mass="46519">MKKIIISMLILLSIISFANPNVNKPWNYSFNPALMDYGTRNFIDIGGDVNLVFIQPFMNFGDLFKESVEIDFNKIYDNLDGNNLKMLLNADIMAYGKLHIWFATFAQTAEIKTNTKIELPNDLIKLISYGNINNGLIENLEGEGVINSNIIFESSSYISLQGKNSIFGLAFTNFYPISLLRSTISFKNTNDMENAKMNIGYEIKGHMYSSLKSLESLISDEYYGVPIEEDILNTLKDSAGIKVNLGYINKNGKWGLSLNDIVLKQADVKYDYTLTATGSIVVDNMNVTTDNGTPVIEKSDELISRTYPEASVDLPMNITFFKTFNILFNPTPHIQYFFGKGLSWGVNFDGNLLFIPFWLDLSNKIDYWSLNTGFGLNLHIVDINVSAESNSIDFGDVFKFNNFSFKINFAAGI</sequence>
<dbReference type="EMBL" id="CP069362">
    <property type="protein sequence ID" value="WGS65646.1"/>
    <property type="molecule type" value="Genomic_DNA"/>
</dbReference>